<gene>
    <name evidence="18" type="primary">hisG</name>
    <name evidence="21" type="ORF">AKJ42_00785</name>
</gene>
<dbReference type="FunFam" id="3.40.190.10:FF:000082">
    <property type="entry name" value="ATP phosphoribosyltransferase"/>
    <property type="match status" value="1"/>
</dbReference>
<evidence type="ECO:0000256" key="9">
    <source>
        <dbReference type="ARBA" id="ARBA00022605"/>
    </source>
</evidence>
<dbReference type="InterPro" id="IPR013820">
    <property type="entry name" value="ATP_PRibTrfase_cat"/>
</dbReference>
<evidence type="ECO:0000256" key="1">
    <source>
        <dbReference type="ARBA" id="ARBA00000915"/>
    </source>
</evidence>
<dbReference type="GO" id="GO:0005737">
    <property type="term" value="C:cytoplasm"/>
    <property type="evidence" value="ECO:0007669"/>
    <property type="project" value="UniProtKB-SubCell"/>
</dbReference>
<reference evidence="21 22" key="1">
    <citation type="journal article" date="2016" name="Sci. Rep.">
        <title>Metabolic traits of an uncultured archaeal lineage -MSBL1- from brine pools of the Red Sea.</title>
        <authorList>
            <person name="Mwirichia R."/>
            <person name="Alam I."/>
            <person name="Rashid M."/>
            <person name="Vinu M."/>
            <person name="Ba-Alawi W."/>
            <person name="Anthony Kamau A."/>
            <person name="Kamanda Ngugi D."/>
            <person name="Goker M."/>
            <person name="Klenk H.P."/>
            <person name="Bajic V."/>
            <person name="Stingl U."/>
        </authorList>
    </citation>
    <scope>NUCLEOTIDE SEQUENCE [LARGE SCALE GENOMIC DNA]</scope>
    <source>
        <strain evidence="21">SCGC-AAA261C02</strain>
    </source>
</reference>
<comment type="function">
    <text evidence="17 18">Catalyzes the condensation of ATP and 5-phosphoribose 1-diphosphate to form N'-(5'-phosphoribosyl)-ATP (PR-ATP). Has a crucial role in the pathway because the rate of histidine biosynthesis seems to be controlled primarily by regulation of HisG enzymatic activity.</text>
</comment>
<dbReference type="Gene3D" id="3.30.70.120">
    <property type="match status" value="1"/>
</dbReference>
<dbReference type="PANTHER" id="PTHR21403:SF10">
    <property type="entry name" value="ATP PHOSPHORIBOSYLTRANSFERASE"/>
    <property type="match status" value="1"/>
</dbReference>
<keyword evidence="11 18" id="KW-0808">Transferase</keyword>
<dbReference type="HAMAP" id="MF_00079">
    <property type="entry name" value="HisG_Long"/>
    <property type="match status" value="1"/>
</dbReference>
<keyword evidence="13 18" id="KW-0547">Nucleotide-binding</keyword>
<evidence type="ECO:0000256" key="10">
    <source>
        <dbReference type="ARBA" id="ARBA00022676"/>
    </source>
</evidence>
<keyword evidence="22" id="KW-1185">Reference proteome</keyword>
<evidence type="ECO:0000256" key="15">
    <source>
        <dbReference type="ARBA" id="ARBA00022842"/>
    </source>
</evidence>
<dbReference type="PANTHER" id="PTHR21403">
    <property type="entry name" value="ATP PHOSPHORIBOSYLTRANSFERASE ATP-PRTASE"/>
    <property type="match status" value="1"/>
</dbReference>
<dbReference type="NCBIfam" id="TIGR03455">
    <property type="entry name" value="HisG_C-term"/>
    <property type="match status" value="1"/>
</dbReference>
<keyword evidence="14 18" id="KW-0067">ATP-binding</keyword>
<dbReference type="InterPro" id="IPR001348">
    <property type="entry name" value="ATP_PRibTrfase_HisG"/>
</dbReference>
<sequence>MNVKLAIPNKGRLCDPALELLEDSGIGVVDRGVRQLFANTKDPELELVFVRTQDIPNIVAEGAADLGITGYDLVRESGSNVEDLLDLEYGKARMVVAAQESSLINSVKDVQDGSRVATEFSNITRQYFEDKGVNVEITKVSGATEATPSIGVADLIVDLTSTGTTLRTHDLQVIDTLFETSARLIANPQSLEEKREKIAEIKTALESVIRAKPRKLILLNVPKDKISAIKEIMPGMAGPTVSKVEGTDLLAIQVVVKADEVYELVKKAKDEGARDILIVPIERILP</sequence>
<dbReference type="GO" id="GO:0000105">
    <property type="term" value="P:L-histidine biosynthetic process"/>
    <property type="evidence" value="ECO:0007669"/>
    <property type="project" value="UniProtKB-UniRule"/>
</dbReference>
<dbReference type="SUPFAM" id="SSF54913">
    <property type="entry name" value="GlnB-like"/>
    <property type="match status" value="1"/>
</dbReference>
<dbReference type="FunFam" id="3.30.70.120:FF:000002">
    <property type="entry name" value="ATP phosphoribosyltransferase"/>
    <property type="match status" value="1"/>
</dbReference>
<comment type="caution">
    <text evidence="21">The sequence shown here is derived from an EMBL/GenBank/DDBJ whole genome shotgun (WGS) entry which is preliminary data.</text>
</comment>
<evidence type="ECO:0000256" key="12">
    <source>
        <dbReference type="ARBA" id="ARBA00022723"/>
    </source>
</evidence>
<feature type="domain" description="ATP phosphoribosyltransferase catalytic" evidence="19">
    <location>
        <begin position="51"/>
        <end position="206"/>
    </location>
</feature>
<comment type="pathway">
    <text evidence="4 18">Amino-acid biosynthesis; L-histidine biosynthesis; L-histidine from 5-phospho-alpha-D-ribose 1-diphosphate: step 1/9.</text>
</comment>
<proteinExistence type="inferred from homology"/>
<evidence type="ECO:0000256" key="6">
    <source>
        <dbReference type="ARBA" id="ARBA00011946"/>
    </source>
</evidence>
<name>A0A133V213_9EURY</name>
<dbReference type="Pfam" id="PF08029">
    <property type="entry name" value="HisG_C"/>
    <property type="match status" value="1"/>
</dbReference>
<dbReference type="AlphaFoldDB" id="A0A133V213"/>
<dbReference type="EC" id="2.4.2.17" evidence="6 18"/>
<keyword evidence="12 18" id="KW-0479">Metal-binding</keyword>
<evidence type="ECO:0000256" key="14">
    <source>
        <dbReference type="ARBA" id="ARBA00022840"/>
    </source>
</evidence>
<comment type="subcellular location">
    <subcellularLocation>
        <location evidence="3 18">Cytoplasm</location>
    </subcellularLocation>
</comment>
<dbReference type="UniPathway" id="UPA00031">
    <property type="reaction ID" value="UER00006"/>
</dbReference>
<dbReference type="Pfam" id="PF01634">
    <property type="entry name" value="HisG"/>
    <property type="match status" value="1"/>
</dbReference>
<dbReference type="GO" id="GO:0003879">
    <property type="term" value="F:ATP phosphoribosyltransferase activity"/>
    <property type="evidence" value="ECO:0007669"/>
    <property type="project" value="UniProtKB-UniRule"/>
</dbReference>
<dbReference type="InterPro" id="IPR011322">
    <property type="entry name" value="N-reg_PII-like_a/b"/>
</dbReference>
<comment type="activity regulation">
    <text evidence="18">Feedback inhibited by histidine.</text>
</comment>
<evidence type="ECO:0000259" key="19">
    <source>
        <dbReference type="Pfam" id="PF01634"/>
    </source>
</evidence>
<dbReference type="InterPro" id="IPR020621">
    <property type="entry name" value="ATP-PRT_HisG_long"/>
</dbReference>
<protein>
    <recommendedName>
        <fullName evidence="7 18">ATP phosphoribosyltransferase</fullName>
        <shortName evidence="18">ATP-PRT</shortName>
        <shortName evidence="18">ATP-PRTase</shortName>
        <ecNumber evidence="6 18">2.4.2.17</ecNumber>
    </recommendedName>
</protein>
<evidence type="ECO:0000256" key="7">
    <source>
        <dbReference type="ARBA" id="ARBA00020998"/>
    </source>
</evidence>
<evidence type="ECO:0000256" key="18">
    <source>
        <dbReference type="HAMAP-Rule" id="MF_00079"/>
    </source>
</evidence>
<evidence type="ECO:0000313" key="21">
    <source>
        <dbReference type="EMBL" id="KXB00455.1"/>
    </source>
</evidence>
<dbReference type="PATRIC" id="fig|1698272.3.peg.458"/>
<dbReference type="EMBL" id="LHXW01000004">
    <property type="protein sequence ID" value="KXB00455.1"/>
    <property type="molecule type" value="Genomic_DNA"/>
</dbReference>
<keyword evidence="16 18" id="KW-0368">Histidine biosynthesis</keyword>
<dbReference type="InterPro" id="IPR015867">
    <property type="entry name" value="N-reg_PII/ATP_PRibTrfase_C"/>
</dbReference>
<dbReference type="Gene3D" id="3.40.190.10">
    <property type="entry name" value="Periplasmic binding protein-like II"/>
    <property type="match status" value="2"/>
</dbReference>
<organism evidence="21 22">
    <name type="scientific">candidate division MSBL1 archaeon SCGC-AAA261C02</name>
    <dbReference type="NCBI Taxonomy" id="1698272"/>
    <lineage>
        <taxon>Archaea</taxon>
        <taxon>Methanobacteriati</taxon>
        <taxon>Methanobacteriota</taxon>
        <taxon>candidate division MSBL1</taxon>
    </lineage>
</organism>
<evidence type="ECO:0000256" key="17">
    <source>
        <dbReference type="ARBA" id="ARBA00024861"/>
    </source>
</evidence>
<dbReference type="SUPFAM" id="SSF53850">
    <property type="entry name" value="Periplasmic binding protein-like II"/>
    <property type="match status" value="1"/>
</dbReference>
<dbReference type="PROSITE" id="PS01316">
    <property type="entry name" value="ATP_P_PHORIBOSYLTR"/>
    <property type="match status" value="1"/>
</dbReference>
<keyword evidence="10 18" id="KW-0328">Glycosyltransferase</keyword>
<dbReference type="GO" id="GO:0000287">
    <property type="term" value="F:magnesium ion binding"/>
    <property type="evidence" value="ECO:0007669"/>
    <property type="project" value="UniProtKB-UniRule"/>
</dbReference>
<keyword evidence="9 18" id="KW-0028">Amino-acid biosynthesis</keyword>
<dbReference type="NCBIfam" id="TIGR00070">
    <property type="entry name" value="hisG"/>
    <property type="match status" value="1"/>
</dbReference>
<keyword evidence="8 18" id="KW-0963">Cytoplasm</keyword>
<dbReference type="Proteomes" id="UP000070520">
    <property type="component" value="Unassembled WGS sequence"/>
</dbReference>
<evidence type="ECO:0000256" key="5">
    <source>
        <dbReference type="ARBA" id="ARBA00007955"/>
    </source>
</evidence>
<evidence type="ECO:0000256" key="11">
    <source>
        <dbReference type="ARBA" id="ARBA00022679"/>
    </source>
</evidence>
<evidence type="ECO:0000256" key="13">
    <source>
        <dbReference type="ARBA" id="ARBA00022741"/>
    </source>
</evidence>
<evidence type="ECO:0000256" key="2">
    <source>
        <dbReference type="ARBA" id="ARBA00001946"/>
    </source>
</evidence>
<evidence type="ECO:0000259" key="20">
    <source>
        <dbReference type="Pfam" id="PF08029"/>
    </source>
</evidence>
<keyword evidence="15 18" id="KW-0460">Magnesium</keyword>
<comment type="catalytic activity">
    <reaction evidence="1 18">
        <text>1-(5-phospho-beta-D-ribosyl)-ATP + diphosphate = 5-phospho-alpha-D-ribose 1-diphosphate + ATP</text>
        <dbReference type="Rhea" id="RHEA:18473"/>
        <dbReference type="ChEBI" id="CHEBI:30616"/>
        <dbReference type="ChEBI" id="CHEBI:33019"/>
        <dbReference type="ChEBI" id="CHEBI:58017"/>
        <dbReference type="ChEBI" id="CHEBI:73183"/>
        <dbReference type="EC" id="2.4.2.17"/>
    </reaction>
</comment>
<accession>A0A133V213</accession>
<comment type="cofactor">
    <cofactor evidence="2 18">
        <name>Mg(2+)</name>
        <dbReference type="ChEBI" id="CHEBI:18420"/>
    </cofactor>
</comment>
<dbReference type="InterPro" id="IPR013115">
    <property type="entry name" value="HisG_C"/>
</dbReference>
<feature type="domain" description="Histidine biosynthesis HisG C-terminal" evidence="20">
    <location>
        <begin position="211"/>
        <end position="283"/>
    </location>
</feature>
<dbReference type="GO" id="GO:0005524">
    <property type="term" value="F:ATP binding"/>
    <property type="evidence" value="ECO:0007669"/>
    <property type="project" value="UniProtKB-KW"/>
</dbReference>
<evidence type="ECO:0000256" key="3">
    <source>
        <dbReference type="ARBA" id="ARBA00004496"/>
    </source>
</evidence>
<evidence type="ECO:0000313" key="22">
    <source>
        <dbReference type="Proteomes" id="UP000070520"/>
    </source>
</evidence>
<evidence type="ECO:0000256" key="16">
    <source>
        <dbReference type="ARBA" id="ARBA00023102"/>
    </source>
</evidence>
<comment type="similarity">
    <text evidence="5 18">Belongs to the ATP phosphoribosyltransferase family. Long subfamily.</text>
</comment>
<evidence type="ECO:0000256" key="4">
    <source>
        <dbReference type="ARBA" id="ARBA00004667"/>
    </source>
</evidence>
<evidence type="ECO:0000256" key="8">
    <source>
        <dbReference type="ARBA" id="ARBA00022490"/>
    </source>
</evidence>
<dbReference type="InterPro" id="IPR018198">
    <property type="entry name" value="ATP_PRibTrfase_CS"/>
</dbReference>